<dbReference type="EMBL" id="JACYGY010000001">
    <property type="protein sequence ID" value="MBE9463253.1"/>
    <property type="molecule type" value="Genomic_DNA"/>
</dbReference>
<evidence type="ECO:0000256" key="4">
    <source>
        <dbReference type="ARBA" id="ARBA00022692"/>
    </source>
</evidence>
<accession>A0ABR9WCQ0</accession>
<evidence type="ECO:0000313" key="9">
    <source>
        <dbReference type="Proteomes" id="UP000634134"/>
    </source>
</evidence>
<comment type="similarity">
    <text evidence="2">Belongs to the chromate ion transporter (CHR) (TC 2.A.51) family.</text>
</comment>
<protein>
    <submittedName>
        <fullName evidence="8">Chromate transporter</fullName>
    </submittedName>
</protein>
<feature type="transmembrane region" description="Helical" evidence="7">
    <location>
        <begin position="178"/>
        <end position="195"/>
    </location>
</feature>
<dbReference type="Proteomes" id="UP000634134">
    <property type="component" value="Unassembled WGS sequence"/>
</dbReference>
<dbReference type="PANTHER" id="PTHR43663">
    <property type="entry name" value="CHROMATE TRANSPORT PROTEIN-RELATED"/>
    <property type="match status" value="1"/>
</dbReference>
<evidence type="ECO:0000256" key="3">
    <source>
        <dbReference type="ARBA" id="ARBA00022475"/>
    </source>
</evidence>
<feature type="transmembrane region" description="Helical" evidence="7">
    <location>
        <begin position="82"/>
        <end position="109"/>
    </location>
</feature>
<keyword evidence="9" id="KW-1185">Reference proteome</keyword>
<evidence type="ECO:0000313" key="8">
    <source>
        <dbReference type="EMBL" id="MBE9463253.1"/>
    </source>
</evidence>
<evidence type="ECO:0000256" key="6">
    <source>
        <dbReference type="ARBA" id="ARBA00023136"/>
    </source>
</evidence>
<dbReference type="InterPro" id="IPR014047">
    <property type="entry name" value="Chr_Tranpt_l_chain"/>
</dbReference>
<evidence type="ECO:0000256" key="7">
    <source>
        <dbReference type="SAM" id="Phobius"/>
    </source>
</evidence>
<evidence type="ECO:0000256" key="2">
    <source>
        <dbReference type="ARBA" id="ARBA00005262"/>
    </source>
</evidence>
<feature type="transmembrane region" description="Helical" evidence="7">
    <location>
        <begin position="329"/>
        <end position="350"/>
    </location>
</feature>
<keyword evidence="4 7" id="KW-0812">Transmembrane</keyword>
<comment type="caution">
    <text evidence="8">The sequence shown here is derived from an EMBL/GenBank/DDBJ whole genome shotgun (WGS) entry which is preliminary data.</text>
</comment>
<reference evidence="9" key="1">
    <citation type="submission" date="2023-07" db="EMBL/GenBank/DDBJ databases">
        <title>Dyadobacter sp. nov 'subterranea' isolated from contaminted grondwater.</title>
        <authorList>
            <person name="Szabo I."/>
            <person name="Al-Omari J."/>
            <person name="Szerdahelyi S.G."/>
            <person name="Rado J."/>
        </authorList>
    </citation>
    <scope>NUCLEOTIDE SEQUENCE [LARGE SCALE GENOMIC DNA]</scope>
    <source>
        <strain evidence="9">UP-52</strain>
    </source>
</reference>
<feature type="transmembrane region" description="Helical" evidence="7">
    <location>
        <begin position="20"/>
        <end position="39"/>
    </location>
</feature>
<dbReference type="RefSeq" id="WP_194121398.1">
    <property type="nucleotide sequence ID" value="NZ_JACYGY010000001.1"/>
</dbReference>
<dbReference type="PIRSF" id="PIRSF004810">
    <property type="entry name" value="ChrA"/>
    <property type="match status" value="1"/>
</dbReference>
<evidence type="ECO:0000256" key="1">
    <source>
        <dbReference type="ARBA" id="ARBA00004651"/>
    </source>
</evidence>
<organism evidence="8 9">
    <name type="scientific">Dyadobacter subterraneus</name>
    <dbReference type="NCBI Taxonomy" id="2773304"/>
    <lineage>
        <taxon>Bacteria</taxon>
        <taxon>Pseudomonadati</taxon>
        <taxon>Bacteroidota</taxon>
        <taxon>Cytophagia</taxon>
        <taxon>Cytophagales</taxon>
        <taxon>Spirosomataceae</taxon>
        <taxon>Dyadobacter</taxon>
    </lineage>
</organism>
<sequence>METVTDVQTTQYSLGDLTRYFLKLGTLGFGGPVALIGYMHRDLVEDRKWISEDEYREGLALAQLAPGPLAAQLGIYLGYVHYGVLGATLTGLAFVLPSFVMVVLLGMAYKLYGGLPWMQAVFYGVGASVIGIITLSCYKLTIKSVSKLEILAIKGRWLLWIFFTVMAIVTAITQREEVYLFILMGFIYMAVKAPPKWLIKKGTAFSTVFLTGIGFWQYEPLQLLKIGWFFTKAGAFVFGSGLAIIPFLQAGVVDQMGWLNEKQFLDSVAVAMITPGPVVITVGFIGYLVSGFAGALVAAAGVFLPCYVFTVLPAPYFKKIAKNGSIKAFVDGITAAVVGALVGSVFVIATRSIVDIPSGIMAIFTILALIYVKKIQEPYLILAAAIIGFLLKTYF</sequence>
<gene>
    <name evidence="8" type="ORF">IEE83_15300</name>
</gene>
<dbReference type="InterPro" id="IPR052518">
    <property type="entry name" value="CHR_Transporter"/>
</dbReference>
<dbReference type="PANTHER" id="PTHR43663:SF1">
    <property type="entry name" value="CHROMATE TRANSPORTER"/>
    <property type="match status" value="1"/>
</dbReference>
<comment type="subcellular location">
    <subcellularLocation>
        <location evidence="1">Cell membrane</location>
        <topology evidence="1">Multi-pass membrane protein</topology>
    </subcellularLocation>
</comment>
<keyword evidence="6 7" id="KW-0472">Membrane</keyword>
<feature type="transmembrane region" description="Helical" evidence="7">
    <location>
        <begin position="153"/>
        <end position="172"/>
    </location>
</feature>
<feature type="transmembrane region" description="Helical" evidence="7">
    <location>
        <begin position="230"/>
        <end position="252"/>
    </location>
</feature>
<keyword evidence="3" id="KW-1003">Cell membrane</keyword>
<dbReference type="NCBIfam" id="TIGR00937">
    <property type="entry name" value="2A51"/>
    <property type="match status" value="1"/>
</dbReference>
<feature type="transmembrane region" description="Helical" evidence="7">
    <location>
        <begin position="264"/>
        <end position="289"/>
    </location>
</feature>
<dbReference type="Pfam" id="PF02417">
    <property type="entry name" value="Chromate_transp"/>
    <property type="match status" value="2"/>
</dbReference>
<keyword evidence="5 7" id="KW-1133">Transmembrane helix</keyword>
<name>A0ABR9WCQ0_9BACT</name>
<dbReference type="InterPro" id="IPR003370">
    <property type="entry name" value="Chromate_transpt"/>
</dbReference>
<proteinExistence type="inferred from homology"/>
<feature type="transmembrane region" description="Helical" evidence="7">
    <location>
        <begin position="295"/>
        <end position="317"/>
    </location>
</feature>
<feature type="transmembrane region" description="Helical" evidence="7">
    <location>
        <begin position="121"/>
        <end position="141"/>
    </location>
</feature>
<evidence type="ECO:0000256" key="5">
    <source>
        <dbReference type="ARBA" id="ARBA00022989"/>
    </source>
</evidence>